<comment type="caution">
    <text evidence="18">The sequence shown here is derived from an EMBL/GenBank/DDBJ whole genome shotgun (WGS) entry which is preliminary data.</text>
</comment>
<dbReference type="GO" id="GO:0004222">
    <property type="term" value="F:metalloendopeptidase activity"/>
    <property type="evidence" value="ECO:0007669"/>
    <property type="project" value="InterPro"/>
</dbReference>
<evidence type="ECO:0000256" key="11">
    <source>
        <dbReference type="ARBA" id="ARBA00022840"/>
    </source>
</evidence>
<evidence type="ECO:0000313" key="18">
    <source>
        <dbReference type="EMBL" id="KAF4697293.1"/>
    </source>
</evidence>
<evidence type="ECO:0000259" key="17">
    <source>
        <dbReference type="SMART" id="SM00382"/>
    </source>
</evidence>
<feature type="region of interest" description="Disordered" evidence="16">
    <location>
        <begin position="766"/>
        <end position="812"/>
    </location>
</feature>
<keyword evidence="8" id="KW-0547">Nucleotide-binding</keyword>
<dbReference type="PANTHER" id="PTHR43655">
    <property type="entry name" value="ATP-DEPENDENT PROTEASE"/>
    <property type="match status" value="1"/>
</dbReference>
<evidence type="ECO:0000256" key="16">
    <source>
        <dbReference type="SAM" id="MobiDB-lite"/>
    </source>
</evidence>
<keyword evidence="15" id="KW-0472">Membrane</keyword>
<keyword evidence="12" id="KW-1133">Transmembrane helix</keyword>
<protein>
    <recommendedName>
        <fullName evidence="17">AAA+ ATPase domain-containing protein</fullName>
    </recommendedName>
</protein>
<dbReference type="InterPro" id="IPR003960">
    <property type="entry name" value="ATPase_AAA_CS"/>
</dbReference>
<dbReference type="Gene3D" id="3.40.50.300">
    <property type="entry name" value="P-loop containing nucleotide triphosphate hydrolases"/>
    <property type="match status" value="1"/>
</dbReference>
<dbReference type="InterPro" id="IPR000642">
    <property type="entry name" value="Peptidase_M41"/>
</dbReference>
<gene>
    <name evidence="18" type="ORF">FOZ60_009917</name>
</gene>
<name>A0A7J6PMI0_PEROL</name>
<dbReference type="GO" id="GO:0005745">
    <property type="term" value="C:m-AAA complex"/>
    <property type="evidence" value="ECO:0007669"/>
    <property type="project" value="TreeGrafter"/>
</dbReference>
<dbReference type="InterPro" id="IPR027417">
    <property type="entry name" value="P-loop_NTPase"/>
</dbReference>
<evidence type="ECO:0000256" key="12">
    <source>
        <dbReference type="ARBA" id="ARBA00022989"/>
    </source>
</evidence>
<keyword evidence="5" id="KW-0645">Protease</keyword>
<dbReference type="GO" id="GO:0046872">
    <property type="term" value="F:metal ion binding"/>
    <property type="evidence" value="ECO:0007669"/>
    <property type="project" value="UniProtKB-KW"/>
</dbReference>
<evidence type="ECO:0000256" key="1">
    <source>
        <dbReference type="ARBA" id="ARBA00001947"/>
    </source>
</evidence>
<keyword evidence="9" id="KW-0378">Hydrolase</keyword>
<dbReference type="InterPro" id="IPR041569">
    <property type="entry name" value="AAA_lid_3"/>
</dbReference>
<dbReference type="SMART" id="SM00382">
    <property type="entry name" value="AAA"/>
    <property type="match status" value="1"/>
</dbReference>
<dbReference type="GO" id="GO:0016887">
    <property type="term" value="F:ATP hydrolysis activity"/>
    <property type="evidence" value="ECO:0007669"/>
    <property type="project" value="InterPro"/>
</dbReference>
<dbReference type="Pfam" id="PF00004">
    <property type="entry name" value="AAA"/>
    <property type="match status" value="1"/>
</dbReference>
<evidence type="ECO:0000256" key="14">
    <source>
        <dbReference type="ARBA" id="ARBA00023128"/>
    </source>
</evidence>
<comment type="subcellular location">
    <subcellularLocation>
        <location evidence="2">Mitochondrion membrane</location>
        <topology evidence="2">Multi-pass membrane protein</topology>
    </subcellularLocation>
</comment>
<feature type="compositionally biased region" description="Low complexity" evidence="16">
    <location>
        <begin position="74"/>
        <end position="85"/>
    </location>
</feature>
<reference evidence="18 19" key="1">
    <citation type="submission" date="2020-04" db="EMBL/GenBank/DDBJ databases">
        <title>Perkinsus olseni comparative genomics.</title>
        <authorList>
            <person name="Bogema D.R."/>
        </authorList>
    </citation>
    <scope>NUCLEOTIDE SEQUENCE [LARGE SCALE GENOMIC DNA]</scope>
    <source>
        <strain evidence="18">00978-12</strain>
    </source>
</reference>
<dbReference type="PROSITE" id="PS00674">
    <property type="entry name" value="AAA"/>
    <property type="match status" value="1"/>
</dbReference>
<evidence type="ECO:0000256" key="2">
    <source>
        <dbReference type="ARBA" id="ARBA00004225"/>
    </source>
</evidence>
<evidence type="ECO:0000256" key="5">
    <source>
        <dbReference type="ARBA" id="ARBA00022670"/>
    </source>
</evidence>
<dbReference type="InterPro" id="IPR003959">
    <property type="entry name" value="ATPase_AAA_core"/>
</dbReference>
<proteinExistence type="inferred from homology"/>
<dbReference type="OrthoDB" id="1413014at2759"/>
<dbReference type="SUPFAM" id="SSF52540">
    <property type="entry name" value="P-loop containing nucleoside triphosphate hydrolases"/>
    <property type="match status" value="1"/>
</dbReference>
<comment type="similarity">
    <text evidence="4">In the N-terminal section; belongs to the AAA ATPase family.</text>
</comment>
<evidence type="ECO:0000256" key="15">
    <source>
        <dbReference type="ARBA" id="ARBA00023136"/>
    </source>
</evidence>
<evidence type="ECO:0000313" key="19">
    <source>
        <dbReference type="Proteomes" id="UP000541610"/>
    </source>
</evidence>
<accession>A0A7J6PMI0</accession>
<dbReference type="GO" id="GO:0034982">
    <property type="term" value="P:mitochondrial protein processing"/>
    <property type="evidence" value="ECO:0007669"/>
    <property type="project" value="TreeGrafter"/>
</dbReference>
<dbReference type="AlphaFoldDB" id="A0A7J6PMI0"/>
<organism evidence="18 19">
    <name type="scientific">Perkinsus olseni</name>
    <name type="common">Perkinsus atlanticus</name>
    <dbReference type="NCBI Taxonomy" id="32597"/>
    <lineage>
        <taxon>Eukaryota</taxon>
        <taxon>Sar</taxon>
        <taxon>Alveolata</taxon>
        <taxon>Perkinsozoa</taxon>
        <taxon>Perkinsea</taxon>
        <taxon>Perkinsida</taxon>
        <taxon>Perkinsidae</taxon>
        <taxon>Perkinsus</taxon>
    </lineage>
</organism>
<evidence type="ECO:0000256" key="8">
    <source>
        <dbReference type="ARBA" id="ARBA00022741"/>
    </source>
</evidence>
<feature type="region of interest" description="Disordered" evidence="16">
    <location>
        <begin position="21"/>
        <end position="101"/>
    </location>
</feature>
<dbReference type="FunFam" id="1.20.58.760:FF:000003">
    <property type="entry name" value="AFG3-like AAA ATPase 2"/>
    <property type="match status" value="1"/>
</dbReference>
<evidence type="ECO:0000256" key="9">
    <source>
        <dbReference type="ARBA" id="ARBA00022801"/>
    </source>
</evidence>
<dbReference type="EMBL" id="JABANP010000004">
    <property type="protein sequence ID" value="KAF4697293.1"/>
    <property type="molecule type" value="Genomic_DNA"/>
</dbReference>
<keyword evidence="14" id="KW-0496">Mitochondrion</keyword>
<keyword evidence="7" id="KW-0479">Metal-binding</keyword>
<dbReference type="Gene3D" id="1.20.58.760">
    <property type="entry name" value="Peptidase M41"/>
    <property type="match status" value="1"/>
</dbReference>
<evidence type="ECO:0000256" key="7">
    <source>
        <dbReference type="ARBA" id="ARBA00022723"/>
    </source>
</evidence>
<evidence type="ECO:0000256" key="10">
    <source>
        <dbReference type="ARBA" id="ARBA00022833"/>
    </source>
</evidence>
<dbReference type="FunFam" id="1.10.8.60:FF:000019">
    <property type="entry name" value="AFG3-like AAA ATPase 2"/>
    <property type="match status" value="1"/>
</dbReference>
<dbReference type="InterPro" id="IPR037219">
    <property type="entry name" value="Peptidase_M41-like"/>
</dbReference>
<dbReference type="FunFam" id="3.40.50.300:FF:000001">
    <property type="entry name" value="ATP-dependent zinc metalloprotease FtsH"/>
    <property type="match status" value="1"/>
</dbReference>
<comment type="similarity">
    <text evidence="3">In the C-terminal section; belongs to the peptidase M41 family.</text>
</comment>
<dbReference type="CDD" id="cd19501">
    <property type="entry name" value="RecA-like_FtsH"/>
    <property type="match status" value="1"/>
</dbReference>
<dbReference type="Gene3D" id="1.10.8.60">
    <property type="match status" value="1"/>
</dbReference>
<dbReference type="GO" id="GO:0004176">
    <property type="term" value="F:ATP-dependent peptidase activity"/>
    <property type="evidence" value="ECO:0007669"/>
    <property type="project" value="InterPro"/>
</dbReference>
<dbReference type="NCBIfam" id="TIGR01241">
    <property type="entry name" value="FtsH_fam"/>
    <property type="match status" value="1"/>
</dbReference>
<comment type="cofactor">
    <cofactor evidence="1">
        <name>Zn(2+)</name>
        <dbReference type="ChEBI" id="CHEBI:29105"/>
    </cofactor>
</comment>
<dbReference type="HAMAP" id="MF_01458">
    <property type="entry name" value="FtsH"/>
    <property type="match status" value="1"/>
</dbReference>
<keyword evidence="10" id="KW-0862">Zinc</keyword>
<dbReference type="Gene3D" id="3.40.1690.20">
    <property type="match status" value="1"/>
</dbReference>
<dbReference type="InterPro" id="IPR050928">
    <property type="entry name" value="ATP-dep_Zn_Metalloprotease"/>
</dbReference>
<dbReference type="InterPro" id="IPR003593">
    <property type="entry name" value="AAA+_ATPase"/>
</dbReference>
<evidence type="ECO:0000256" key="6">
    <source>
        <dbReference type="ARBA" id="ARBA00022692"/>
    </source>
</evidence>
<dbReference type="SUPFAM" id="SSF140990">
    <property type="entry name" value="FtsH protease domain-like"/>
    <property type="match status" value="1"/>
</dbReference>
<sequence length="812" mass="88265">MDSMRQYGALLDRWRVFTSNLPKGFEKFTNPSPRRTLREDDDAVEGDDKKKPTSTGDNDSKKDPMDTQESKKTSPPSQRRQPSSSGGDGKKPQPPPQGVNSIQTGLAVGFLLYLLYSAAATEVSTGDLSFQDFLNEFFLKGYVDHIEIVNKTTARVYIRPDAPAPYSGQRYTIQLGSVEHFENKLEQIQAGLGLSVQEYTPVMYVTERDGADEFFKILPSILMLIPIILAAKLMMGSGGMMGGGGSSSGGRNIFQLGKAFPQGTKDLRVKTRFSDVAGLTQAKQEVVEFVDFLREPSKFEHLGARIPKGGLLVGPPGTGKTLLAKAVAGESGVPFFSMSGSDFIEMFVGVGPSRVRDLFAQARQAAPSIIFIDEIDAVGRKRGKGGFSGGANDERENTLNQILVEMDGFSSTTGVVVLAGTNRADILDPALIRPGRFDRQIAVDKPDLNDREAIFKVHLKPLTLNKGIDSTEVARRMAALTPGMTGADIANLCNEAAIYAARRSSSGVEMKDFESATERIIGGLAKSNNLMSEQEKRTVAIHESGHAVAGWMMEYADPLLKVTIVPRSSGALGFAQYLPEELALYSKEALHDKLAVILGGRAAEELFTGRITTGAADDFAKATNIALGMAQVYGMTEGVGLLSWNPQQMQEMMYKPFSEKTAQMIESEAKKIVEGQYKRVKELLKANEAKVKALSMELFNKETLVFTDLQDVLGPRPYGVNDSNNININSIVMMVYTVFVEYLKYIDTKAGVEMDKKEAAEAAAAAAAKNLTEESGVSGGDAVHPEETLDESSGIDQQQQQRQGDTTPDAKR</sequence>
<dbReference type="PANTHER" id="PTHR43655:SF2">
    <property type="entry name" value="AFG3 LIKE MATRIX AAA PEPTIDASE SUBUNIT 2, ISOFORM A"/>
    <property type="match status" value="1"/>
</dbReference>
<dbReference type="Pfam" id="PF01434">
    <property type="entry name" value="Peptidase_M41"/>
    <property type="match status" value="1"/>
</dbReference>
<dbReference type="GO" id="GO:0005524">
    <property type="term" value="F:ATP binding"/>
    <property type="evidence" value="ECO:0007669"/>
    <property type="project" value="UniProtKB-KW"/>
</dbReference>
<dbReference type="Pfam" id="PF17862">
    <property type="entry name" value="AAA_lid_3"/>
    <property type="match status" value="1"/>
</dbReference>
<evidence type="ECO:0000256" key="4">
    <source>
        <dbReference type="ARBA" id="ARBA00010550"/>
    </source>
</evidence>
<dbReference type="InterPro" id="IPR005936">
    <property type="entry name" value="FtsH"/>
</dbReference>
<evidence type="ECO:0000256" key="3">
    <source>
        <dbReference type="ARBA" id="ARBA00010044"/>
    </source>
</evidence>
<keyword evidence="11" id="KW-0067">ATP-binding</keyword>
<feature type="domain" description="AAA+ ATPase" evidence="17">
    <location>
        <begin position="306"/>
        <end position="447"/>
    </location>
</feature>
<evidence type="ECO:0000256" key="13">
    <source>
        <dbReference type="ARBA" id="ARBA00023049"/>
    </source>
</evidence>
<keyword evidence="13" id="KW-0482">Metalloprotease</keyword>
<dbReference type="Proteomes" id="UP000541610">
    <property type="component" value="Unassembled WGS sequence"/>
</dbReference>
<feature type="compositionally biased region" description="Basic and acidic residues" evidence="16">
    <location>
        <begin position="58"/>
        <end position="72"/>
    </location>
</feature>
<keyword evidence="6" id="KW-0812">Transmembrane</keyword>